<dbReference type="EMBL" id="JMIH01000011">
    <property type="protein sequence ID" value="KEO75413.1"/>
    <property type="molecule type" value="Genomic_DNA"/>
</dbReference>
<dbReference type="RefSeq" id="WP_035069517.1">
    <property type="nucleotide sequence ID" value="NZ_JMIH01000011.1"/>
</dbReference>
<dbReference type="Proteomes" id="UP000027821">
    <property type="component" value="Unassembled WGS sequence"/>
</dbReference>
<protein>
    <submittedName>
        <fullName evidence="1">Uncharacterized protein</fullName>
    </submittedName>
</protein>
<name>A0A074L6F1_9BACT</name>
<evidence type="ECO:0000313" key="2">
    <source>
        <dbReference type="Proteomes" id="UP000027821"/>
    </source>
</evidence>
<proteinExistence type="predicted"/>
<sequence>MKVFSEGPACRGASKPDCGVCTDEQNQAKRIMSSLKELNIANKPYTEAMRLDEVTHHAEVQTFQKEEVPK</sequence>
<evidence type="ECO:0000313" key="1">
    <source>
        <dbReference type="EMBL" id="KEO75413.1"/>
    </source>
</evidence>
<keyword evidence="2" id="KW-1185">Reference proteome</keyword>
<reference evidence="1 2" key="1">
    <citation type="submission" date="2014-04" db="EMBL/GenBank/DDBJ databases">
        <title>Characterization and application of a salt tolerant electro-active bacterium.</title>
        <authorList>
            <person name="Yang L."/>
            <person name="Wei S."/>
            <person name="Tay Q.X.M."/>
        </authorList>
    </citation>
    <scope>NUCLEOTIDE SEQUENCE [LARGE SCALE GENOMIC DNA]</scope>
    <source>
        <strain evidence="1 2">LY1</strain>
    </source>
</reference>
<gene>
    <name evidence="1" type="ORF">EL17_00685</name>
</gene>
<accession>A0A074L6F1</accession>
<organism evidence="1 2">
    <name type="scientific">Anditalea andensis</name>
    <dbReference type="NCBI Taxonomy" id="1048983"/>
    <lineage>
        <taxon>Bacteria</taxon>
        <taxon>Pseudomonadati</taxon>
        <taxon>Bacteroidota</taxon>
        <taxon>Cytophagia</taxon>
        <taxon>Cytophagales</taxon>
        <taxon>Cytophagaceae</taxon>
        <taxon>Anditalea</taxon>
    </lineage>
</organism>
<dbReference type="AlphaFoldDB" id="A0A074L6F1"/>
<comment type="caution">
    <text evidence="1">The sequence shown here is derived from an EMBL/GenBank/DDBJ whole genome shotgun (WGS) entry which is preliminary data.</text>
</comment>